<dbReference type="PANTHER" id="PTHR37534:SF46">
    <property type="entry name" value="ZN(II)2CYS6 TRANSCRIPTION FACTOR (EUROFUNG)"/>
    <property type="match status" value="1"/>
</dbReference>
<evidence type="ECO:0000313" key="4">
    <source>
        <dbReference type="EMBL" id="PTB78916.1"/>
    </source>
</evidence>
<organism evidence="4 5">
    <name type="scientific">Trichoderma longibrachiatum ATCC 18648</name>
    <dbReference type="NCBI Taxonomy" id="983965"/>
    <lineage>
        <taxon>Eukaryota</taxon>
        <taxon>Fungi</taxon>
        <taxon>Dikarya</taxon>
        <taxon>Ascomycota</taxon>
        <taxon>Pezizomycotina</taxon>
        <taxon>Sordariomycetes</taxon>
        <taxon>Hypocreomycetidae</taxon>
        <taxon>Hypocreales</taxon>
        <taxon>Hypocreaceae</taxon>
        <taxon>Trichoderma</taxon>
    </lineage>
</organism>
<dbReference type="Proteomes" id="UP000240760">
    <property type="component" value="Unassembled WGS sequence"/>
</dbReference>
<dbReference type="OrthoDB" id="4894353at2759"/>
<dbReference type="EMBL" id="KZ679129">
    <property type="protein sequence ID" value="PTB78916.1"/>
    <property type="molecule type" value="Genomic_DNA"/>
</dbReference>
<feature type="compositionally biased region" description="Basic and acidic residues" evidence="3">
    <location>
        <begin position="116"/>
        <end position="128"/>
    </location>
</feature>
<feature type="region of interest" description="Disordered" evidence="3">
    <location>
        <begin position="80"/>
        <end position="134"/>
    </location>
</feature>
<accession>A0A2T4CBI4</accession>
<gene>
    <name evidence="4" type="ORF">M440DRAFT_1373999</name>
</gene>
<keyword evidence="5" id="KW-1185">Reference proteome</keyword>
<evidence type="ECO:0000313" key="5">
    <source>
        <dbReference type="Proteomes" id="UP000240760"/>
    </source>
</evidence>
<evidence type="ECO:0000256" key="3">
    <source>
        <dbReference type="SAM" id="MobiDB-lite"/>
    </source>
</evidence>
<evidence type="ECO:0008006" key="6">
    <source>
        <dbReference type="Google" id="ProtNLM"/>
    </source>
</evidence>
<proteinExistence type="predicted"/>
<dbReference type="PANTHER" id="PTHR37534">
    <property type="entry name" value="TRANSCRIPTIONAL ACTIVATOR PROTEIN UGA3"/>
    <property type="match status" value="1"/>
</dbReference>
<dbReference type="STRING" id="983965.A0A2T4CBI4"/>
<protein>
    <recommendedName>
        <fullName evidence="6">Zn(2)-C6 fungal-type domain-containing protein</fullName>
    </recommendedName>
</protein>
<name>A0A2T4CBI4_TRILO</name>
<dbReference type="AlphaFoldDB" id="A0A2T4CBI4"/>
<dbReference type="Pfam" id="PF11951">
    <property type="entry name" value="Fungal_trans_2"/>
    <property type="match status" value="1"/>
</dbReference>
<evidence type="ECO:0000256" key="2">
    <source>
        <dbReference type="ARBA" id="ARBA00023242"/>
    </source>
</evidence>
<dbReference type="InterPro" id="IPR021858">
    <property type="entry name" value="Fun_TF"/>
</dbReference>
<evidence type="ECO:0000256" key="1">
    <source>
        <dbReference type="ARBA" id="ARBA00004123"/>
    </source>
</evidence>
<dbReference type="GO" id="GO:0005634">
    <property type="term" value="C:nucleus"/>
    <property type="evidence" value="ECO:0007669"/>
    <property type="project" value="UniProtKB-SubCell"/>
</dbReference>
<keyword evidence="2" id="KW-0539">Nucleus</keyword>
<reference evidence="4 5" key="1">
    <citation type="submission" date="2016-07" db="EMBL/GenBank/DDBJ databases">
        <title>Multiple horizontal gene transfer events from other fungi enriched the ability of initially mycotrophic Trichoderma (Ascomycota) to feed on dead plant biomass.</title>
        <authorList>
            <consortium name="DOE Joint Genome Institute"/>
            <person name="Aerts A."/>
            <person name="Atanasova L."/>
            <person name="Chenthamara K."/>
            <person name="Zhang J."/>
            <person name="Grujic M."/>
            <person name="Henrissat B."/>
            <person name="Kuo A."/>
            <person name="Salamov A."/>
            <person name="Lipzen A."/>
            <person name="Labutti K."/>
            <person name="Barry K."/>
            <person name="Miao Y."/>
            <person name="Rahimi M.J."/>
            <person name="Shen Q."/>
            <person name="Grigoriev I.V."/>
            <person name="Kubicek C.P."/>
            <person name="Druzhinina I.S."/>
        </authorList>
    </citation>
    <scope>NUCLEOTIDE SEQUENCE [LARGE SCALE GENOMIC DNA]</scope>
    <source>
        <strain evidence="4 5">ATCC 18648</strain>
    </source>
</reference>
<sequence>MELSVPAAKRRETVDCFNCSASGRPCDRTKHRCETCASSSELCQGYPRALQWLIGVTSRGKLKGRSISIDASNTAWESTTPTNHTFIFKQGRPPKKGRLETRAPKQQWKSKPRSKSPHDVGDVSRLAESHQPSVPVELRPHKETAVQNMSEFDPSAPLGAALDNAENPGFQILSCRDDISSLAPLVLGSFNFTLKETTGAATDAGLSFPLIEAYDEGYSPPLIPQPAIGSSELLAFYDAELCTLPLTFDFSANPFRCNTGPSLRPQYLFHALLAFSIQHVSRLGDAMCKDLTDQQIASYRYSANNQSTVELIFAGESTKHFVVDTILVLFALDTLTSAAGPWYARLSDAYQKLETLGGVNAVACSSRFSAQIAMFVWWDCSISLISRSQPVFPSSYYDFVLSCDDSSWNIFTISGVPRPLFQHFRELLQLASEREQISGLRYATFDMSRVEELERCIQDYTEDGCEVCDTCADEETVQNAYDYHYASNTWKYALLLYIYRVFKWDRTSDTPMAQVSSLSRQLLDSARCCRPESSLQKQFLIPIFLAGAEATGDYARKFAKDYCVGWYKKSRYSMFLEAADLLEEIWAQKDAQSNAFGIWWGSVIGPRRSNAPEFLFG</sequence>
<comment type="subcellular location">
    <subcellularLocation>
        <location evidence="1">Nucleus</location>
    </subcellularLocation>
</comment>